<dbReference type="InterPro" id="IPR058330">
    <property type="entry name" value="DUF8017"/>
</dbReference>
<dbReference type="Pfam" id="PF26056">
    <property type="entry name" value="DUF8017"/>
    <property type="match status" value="1"/>
</dbReference>
<accession>A0A848DK48</accession>
<evidence type="ECO:0000313" key="4">
    <source>
        <dbReference type="EMBL" id="NMH92923.1"/>
    </source>
</evidence>
<feature type="transmembrane region" description="Helical" evidence="2">
    <location>
        <begin position="205"/>
        <end position="227"/>
    </location>
</feature>
<feature type="compositionally biased region" description="Pro residues" evidence="1">
    <location>
        <begin position="178"/>
        <end position="199"/>
    </location>
</feature>
<evidence type="ECO:0000256" key="1">
    <source>
        <dbReference type="SAM" id="MobiDB-lite"/>
    </source>
</evidence>
<comment type="caution">
    <text evidence="4">The sequence shown here is derived from an EMBL/GenBank/DDBJ whole genome shotgun (WGS) entry which is preliminary data.</text>
</comment>
<gene>
    <name evidence="4" type="ORF">HF519_15360</name>
</gene>
<keyword evidence="2" id="KW-0472">Membrane</keyword>
<feature type="compositionally biased region" description="Pro residues" evidence="1">
    <location>
        <begin position="97"/>
        <end position="114"/>
    </location>
</feature>
<feature type="compositionally biased region" description="Low complexity" evidence="1">
    <location>
        <begin position="143"/>
        <end position="177"/>
    </location>
</feature>
<feature type="region of interest" description="Disordered" evidence="1">
    <location>
        <begin position="1"/>
        <end position="201"/>
    </location>
</feature>
<sequence length="420" mass="42802">MTTPGGRPPESDGDAPDVQDRPEPSTDREPSGPLDQEPAGPTAAERAPAERASPLADPVAPADPTTVGLVPDAAATPPADRSGLTQWVPTDGGWGPPWAPPAAQPYPNQAPPVHQPGAADWSAPRYPGQQWPPTQQYPGQQWPPTHQYPAQPAAAAAPRLGTPGAPAAWGGQQWAGPAGPPTWAGPPTSWGPPASPPPGRQRGKIAALLTVGAVVLAGLGLGVFLLVRGTGSVTPSNFQAVRTSYLEYSVPPDWTAAPPGQMSSLPVLGVSFDGIVDGPEYRCDGATYLRGTVSSGLLTGPGTETAPETVARTFARELGTVYYTALRPPEVRVSAPRTVAVSGVTGWVVEATARTPADDGCLAIEGTVLVLALPTTAPDGAAATALLVVNGDVAGGPVTPPSPTRETLEQILGSARLPGI</sequence>
<reference evidence="4 5" key="1">
    <citation type="submission" date="2020-04" db="EMBL/GenBank/DDBJ databases">
        <authorList>
            <person name="Klaysubun C."/>
            <person name="Duangmal K."/>
            <person name="Lipun K."/>
        </authorList>
    </citation>
    <scope>NUCLEOTIDE SEQUENCE [LARGE SCALE GENOMIC DNA]</scope>
    <source>
        <strain evidence="4 5">DSM 45300</strain>
    </source>
</reference>
<evidence type="ECO:0000313" key="5">
    <source>
        <dbReference type="Proteomes" id="UP000586918"/>
    </source>
</evidence>
<proteinExistence type="predicted"/>
<organism evidence="4 5">
    <name type="scientific">Pseudonocardia bannensis</name>
    <dbReference type="NCBI Taxonomy" id="630973"/>
    <lineage>
        <taxon>Bacteria</taxon>
        <taxon>Bacillati</taxon>
        <taxon>Actinomycetota</taxon>
        <taxon>Actinomycetes</taxon>
        <taxon>Pseudonocardiales</taxon>
        <taxon>Pseudonocardiaceae</taxon>
        <taxon>Pseudonocardia</taxon>
    </lineage>
</organism>
<name>A0A848DK48_9PSEU</name>
<keyword evidence="5" id="KW-1185">Reference proteome</keyword>
<dbReference type="EMBL" id="JAAXKZ010000052">
    <property type="protein sequence ID" value="NMH92923.1"/>
    <property type="molecule type" value="Genomic_DNA"/>
</dbReference>
<evidence type="ECO:0000259" key="3">
    <source>
        <dbReference type="Pfam" id="PF26056"/>
    </source>
</evidence>
<feature type="domain" description="DUF8017" evidence="3">
    <location>
        <begin position="238"/>
        <end position="417"/>
    </location>
</feature>
<dbReference type="RefSeq" id="WP_169413629.1">
    <property type="nucleotide sequence ID" value="NZ_JAAXKZ010000052.1"/>
</dbReference>
<feature type="compositionally biased region" description="Basic and acidic residues" evidence="1">
    <location>
        <begin position="18"/>
        <end position="30"/>
    </location>
</feature>
<keyword evidence="2" id="KW-1133">Transmembrane helix</keyword>
<dbReference type="AlphaFoldDB" id="A0A848DK48"/>
<keyword evidence="2" id="KW-0812">Transmembrane</keyword>
<dbReference type="Proteomes" id="UP000586918">
    <property type="component" value="Unassembled WGS sequence"/>
</dbReference>
<evidence type="ECO:0000256" key="2">
    <source>
        <dbReference type="SAM" id="Phobius"/>
    </source>
</evidence>
<protein>
    <recommendedName>
        <fullName evidence="3">DUF8017 domain-containing protein</fullName>
    </recommendedName>
</protein>
<feature type="compositionally biased region" description="Low complexity" evidence="1">
    <location>
        <begin position="37"/>
        <end position="56"/>
    </location>
</feature>